<feature type="transmembrane region" description="Helical" evidence="6">
    <location>
        <begin position="51"/>
        <end position="71"/>
    </location>
</feature>
<evidence type="ECO:0000259" key="7">
    <source>
        <dbReference type="Pfam" id="PF00892"/>
    </source>
</evidence>
<comment type="caution">
    <text evidence="8">The sequence shown here is derived from an EMBL/GenBank/DDBJ whole genome shotgun (WGS) entry which is preliminary data.</text>
</comment>
<accession>A0ABS1F249</accession>
<evidence type="ECO:0000256" key="2">
    <source>
        <dbReference type="ARBA" id="ARBA00007362"/>
    </source>
</evidence>
<feature type="domain" description="EamA" evidence="7">
    <location>
        <begin position="168"/>
        <end position="303"/>
    </location>
</feature>
<proteinExistence type="inferred from homology"/>
<dbReference type="InterPro" id="IPR037185">
    <property type="entry name" value="EmrE-like"/>
</dbReference>
<dbReference type="PANTHER" id="PTHR32322:SF2">
    <property type="entry name" value="EAMA DOMAIN-CONTAINING PROTEIN"/>
    <property type="match status" value="1"/>
</dbReference>
<feature type="transmembrane region" description="Helical" evidence="6">
    <location>
        <begin position="286"/>
        <end position="305"/>
    </location>
</feature>
<feature type="transmembrane region" description="Helical" evidence="6">
    <location>
        <begin position="83"/>
        <end position="102"/>
    </location>
</feature>
<feature type="transmembrane region" description="Helical" evidence="6">
    <location>
        <begin position="262"/>
        <end position="280"/>
    </location>
</feature>
<feature type="transmembrane region" description="Helical" evidence="6">
    <location>
        <begin position="166"/>
        <end position="185"/>
    </location>
</feature>
<evidence type="ECO:0000256" key="6">
    <source>
        <dbReference type="SAM" id="Phobius"/>
    </source>
</evidence>
<reference evidence="9" key="1">
    <citation type="submission" date="2021-01" db="EMBL/GenBank/DDBJ databases">
        <title>Genome public.</title>
        <authorList>
            <person name="Liu C."/>
            <person name="Sun Q."/>
        </authorList>
    </citation>
    <scope>NUCLEOTIDE SEQUENCE [LARGE SCALE GENOMIC DNA]</scope>
    <source>
        <strain evidence="9">YIM B02556</strain>
    </source>
</reference>
<evidence type="ECO:0000313" key="9">
    <source>
        <dbReference type="Proteomes" id="UP000652760"/>
    </source>
</evidence>
<feature type="transmembrane region" description="Helical" evidence="6">
    <location>
        <begin position="20"/>
        <end position="39"/>
    </location>
</feature>
<dbReference type="RefSeq" id="WP_200192130.1">
    <property type="nucleotide sequence ID" value="NZ_JAENHM010000027.1"/>
</dbReference>
<feature type="transmembrane region" description="Helical" evidence="6">
    <location>
        <begin position="108"/>
        <end position="128"/>
    </location>
</feature>
<keyword evidence="3 6" id="KW-0812">Transmembrane</keyword>
<feature type="transmembrane region" description="Helical" evidence="6">
    <location>
        <begin position="229"/>
        <end position="250"/>
    </location>
</feature>
<dbReference type="PANTHER" id="PTHR32322">
    <property type="entry name" value="INNER MEMBRANE TRANSPORTER"/>
    <property type="match status" value="1"/>
</dbReference>
<dbReference type="Proteomes" id="UP000652760">
    <property type="component" value="Unassembled WGS sequence"/>
</dbReference>
<dbReference type="InterPro" id="IPR050638">
    <property type="entry name" value="AA-Vitamin_Transporters"/>
</dbReference>
<sequence>MSQVTTAPASPSPLAVPRPVGLGNFAAMLLLALMWGLSIPVTKLGLITMPPLTLTAIRFAVAIPCMLLLLAGKKPLPWKALPAVAALGVLGIGVGQVTQTFGVAGTSASIGTILSATIPLFVVLFATVRLRQSVSAFQLLGVAAAFAGIVIVALENAGEAGSAGTTALGPIWMLISALAVAFYYVWSVELTNRYGTVVVAAWSTIFGFAALLPWAGWEAYHTPFVLTGQALGAAAYLGLAVTAAGLFLWLRILRDVPAPVAASVQYLQPVFGIAASAILFGDRIGVQFMAGVALILAGLAIAVRARNAA</sequence>
<dbReference type="Gene3D" id="1.10.3730.20">
    <property type="match status" value="1"/>
</dbReference>
<keyword evidence="5 6" id="KW-0472">Membrane</keyword>
<dbReference type="Pfam" id="PF00892">
    <property type="entry name" value="EamA"/>
    <property type="match status" value="2"/>
</dbReference>
<dbReference type="InterPro" id="IPR000620">
    <property type="entry name" value="EamA_dom"/>
</dbReference>
<protein>
    <submittedName>
        <fullName evidence="8">DMT family transporter</fullName>
    </submittedName>
</protein>
<comment type="subcellular location">
    <subcellularLocation>
        <location evidence="1">Membrane</location>
        <topology evidence="1">Multi-pass membrane protein</topology>
    </subcellularLocation>
</comment>
<comment type="similarity">
    <text evidence="2">Belongs to the EamA transporter family.</text>
</comment>
<dbReference type="SUPFAM" id="SSF103481">
    <property type="entry name" value="Multidrug resistance efflux transporter EmrE"/>
    <property type="match status" value="2"/>
</dbReference>
<gene>
    <name evidence="8" type="ORF">JHL17_08690</name>
</gene>
<keyword evidence="9" id="KW-1185">Reference proteome</keyword>
<dbReference type="EMBL" id="JAENHM010000027">
    <property type="protein sequence ID" value="MBK1837488.1"/>
    <property type="molecule type" value="Genomic_DNA"/>
</dbReference>
<evidence type="ECO:0000256" key="5">
    <source>
        <dbReference type="ARBA" id="ARBA00023136"/>
    </source>
</evidence>
<feature type="transmembrane region" description="Helical" evidence="6">
    <location>
        <begin position="197"/>
        <end position="217"/>
    </location>
</feature>
<evidence type="ECO:0000256" key="3">
    <source>
        <dbReference type="ARBA" id="ARBA00022692"/>
    </source>
</evidence>
<evidence type="ECO:0000256" key="1">
    <source>
        <dbReference type="ARBA" id="ARBA00004141"/>
    </source>
</evidence>
<feature type="transmembrane region" description="Helical" evidence="6">
    <location>
        <begin position="135"/>
        <end position="154"/>
    </location>
</feature>
<keyword evidence="4 6" id="KW-1133">Transmembrane helix</keyword>
<feature type="domain" description="EamA" evidence="7">
    <location>
        <begin position="27"/>
        <end position="153"/>
    </location>
</feature>
<organism evidence="8 9">
    <name type="scientific">Azospirillum endophyticum</name>
    <dbReference type="NCBI Taxonomy" id="2800326"/>
    <lineage>
        <taxon>Bacteria</taxon>
        <taxon>Pseudomonadati</taxon>
        <taxon>Pseudomonadota</taxon>
        <taxon>Alphaproteobacteria</taxon>
        <taxon>Rhodospirillales</taxon>
        <taxon>Azospirillaceae</taxon>
        <taxon>Azospirillum</taxon>
    </lineage>
</organism>
<name>A0ABS1F249_9PROT</name>
<evidence type="ECO:0000256" key="4">
    <source>
        <dbReference type="ARBA" id="ARBA00022989"/>
    </source>
</evidence>
<evidence type="ECO:0000313" key="8">
    <source>
        <dbReference type="EMBL" id="MBK1837488.1"/>
    </source>
</evidence>